<dbReference type="Pfam" id="PF00361">
    <property type="entry name" value="Proton_antipo_M"/>
    <property type="match status" value="1"/>
</dbReference>
<feature type="transmembrane region" description="Helical" evidence="10">
    <location>
        <begin position="241"/>
        <end position="262"/>
    </location>
</feature>
<dbReference type="GO" id="GO:0016020">
    <property type="term" value="C:membrane"/>
    <property type="evidence" value="ECO:0007669"/>
    <property type="project" value="UniProtKB-SubCell"/>
</dbReference>
<dbReference type="PANTHER" id="PTHR43507">
    <property type="entry name" value="NADH-UBIQUINONE OXIDOREDUCTASE CHAIN 4"/>
    <property type="match status" value="1"/>
</dbReference>
<dbReference type="InterPro" id="IPR010227">
    <property type="entry name" value="NADH_Q_OxRdtase_chainM/4"/>
</dbReference>
<dbReference type="InterPro" id="IPR001750">
    <property type="entry name" value="ND/Mrp_TM"/>
</dbReference>
<evidence type="ECO:0000256" key="10">
    <source>
        <dbReference type="SAM" id="Phobius"/>
    </source>
</evidence>
<evidence type="ECO:0000256" key="6">
    <source>
        <dbReference type="ARBA" id="ARBA00023136"/>
    </source>
</evidence>
<evidence type="ECO:0000256" key="2">
    <source>
        <dbReference type="ARBA" id="ARBA00009025"/>
    </source>
</evidence>
<comment type="caution">
    <text evidence="12">The sequence shown here is derived from an EMBL/GenBank/DDBJ whole genome shotgun (WGS) entry which is preliminary data.</text>
</comment>
<dbReference type="PRINTS" id="PR01437">
    <property type="entry name" value="NUOXDRDTASE4"/>
</dbReference>
<feature type="transmembrane region" description="Helical" evidence="10">
    <location>
        <begin position="447"/>
        <end position="477"/>
    </location>
</feature>
<feature type="transmembrane region" description="Helical" evidence="10">
    <location>
        <begin position="483"/>
        <end position="503"/>
    </location>
</feature>
<accession>A0AAE4VMC0</accession>
<dbReference type="GO" id="GO:0012505">
    <property type="term" value="C:endomembrane system"/>
    <property type="evidence" value="ECO:0007669"/>
    <property type="project" value="UniProtKB-SubCell"/>
</dbReference>
<feature type="transmembrane region" description="Helical" evidence="10">
    <location>
        <begin position="30"/>
        <end position="51"/>
    </location>
</feature>
<sequence length="553" mass="63033">MQEYSILINLLIIIPFLSGLFLIFNHQNFLLSLIIKIIHFIFPVNFFYKFLRLKKNSKLKKNNEKNKKVKNYPELLVWIASFISFIISLLLFFDLKNGIESYNFIYNISREYNINYSLQINNLNIYLILLTNIISIIAIIESPIKNNINSNDSNDSNDNIVKNEIYLLNESHLDIKEENKSIVQNNIYYALVLILSAGINTFFLAKDIVLFYILYEFILIPTFIIIGVWGGKNKNYAAMKFFLYTFILSIISLVAIIFIISFLKNSDIDYISNNINIIPKEYTIWLWIAFLISFAVKIPMIPFHTWLPDAHVEAPTGGSIILAAILLKMGGYAMQKILIPFFPEISENFSNLIIGWSCFTMIYTSFIAFSQQDMKKMIAYSSISHMSYLTASIFAGTKYSQLAATIQMISHGLISAGIFLLIGIISEITHDRSISKYSGIARTNPKIAVFFIAFVMASIGFPGTSGFIAEFICLNAVFLNNTIYGLIMTSGMIFSAIYIINLIEKIIFGTSSIDSKAIKPLNFSRIITLSFLIFLIILIGLKPSSIFYEFPKK</sequence>
<reference evidence="12" key="1">
    <citation type="submission" date="2023-02" db="EMBL/GenBank/DDBJ databases">
        <title>Host association and intracellularity evolved multiple times independently in the Rickettsiales.</title>
        <authorList>
            <person name="Castelli M."/>
            <person name="Nardi T."/>
            <person name="Gammuto L."/>
            <person name="Bellinzona G."/>
            <person name="Sabaneyeva E."/>
            <person name="Potekhin A."/>
            <person name="Serra V."/>
            <person name="Petroni G."/>
            <person name="Sassera D."/>
        </authorList>
    </citation>
    <scope>NUCLEOTIDE SEQUENCE</scope>
    <source>
        <strain evidence="12">USBL-36I1</strain>
    </source>
</reference>
<comment type="subcellular location">
    <subcellularLocation>
        <location evidence="1">Endomembrane system</location>
        <topology evidence="1">Multi-pass membrane protein</topology>
    </subcellularLocation>
    <subcellularLocation>
        <location evidence="9">Membrane</location>
        <topology evidence="9">Multi-pass membrane protein</topology>
    </subcellularLocation>
</comment>
<dbReference type="EMBL" id="JARGYU010000002">
    <property type="protein sequence ID" value="MDZ5761319.1"/>
    <property type="molecule type" value="Genomic_DNA"/>
</dbReference>
<evidence type="ECO:0000256" key="7">
    <source>
        <dbReference type="ARBA" id="ARBA00031584"/>
    </source>
</evidence>
<dbReference type="GO" id="GO:0042773">
    <property type="term" value="P:ATP synthesis coupled electron transport"/>
    <property type="evidence" value="ECO:0007669"/>
    <property type="project" value="InterPro"/>
</dbReference>
<protein>
    <recommendedName>
        <fullName evidence="3">NADH-quinone oxidoreductase subunit M</fullName>
    </recommendedName>
    <alternativeName>
        <fullName evidence="7">NADH dehydrogenase I subunit M</fullName>
    </alternativeName>
    <alternativeName>
        <fullName evidence="8">NDH-1 subunit M</fullName>
    </alternativeName>
</protein>
<gene>
    <name evidence="12" type="ORF">Lyticum_00490</name>
</gene>
<evidence type="ECO:0000256" key="8">
    <source>
        <dbReference type="ARBA" id="ARBA00032798"/>
    </source>
</evidence>
<dbReference type="AlphaFoldDB" id="A0AAE4VMC0"/>
<evidence type="ECO:0000256" key="4">
    <source>
        <dbReference type="ARBA" id="ARBA00022692"/>
    </source>
</evidence>
<dbReference type="GO" id="GO:0008137">
    <property type="term" value="F:NADH dehydrogenase (ubiquinone) activity"/>
    <property type="evidence" value="ECO:0007669"/>
    <property type="project" value="InterPro"/>
</dbReference>
<feature type="transmembrane region" description="Helical" evidence="10">
    <location>
        <begin position="312"/>
        <end position="333"/>
    </location>
</feature>
<name>A0AAE4VMC0_9RICK</name>
<evidence type="ECO:0000256" key="3">
    <source>
        <dbReference type="ARBA" id="ARBA00019906"/>
    </source>
</evidence>
<feature type="domain" description="NADH:quinone oxidoreductase/Mrp antiporter transmembrane" evidence="11">
    <location>
        <begin position="205"/>
        <end position="490"/>
    </location>
</feature>
<keyword evidence="6 10" id="KW-0472">Membrane</keyword>
<evidence type="ECO:0000313" key="12">
    <source>
        <dbReference type="EMBL" id="MDZ5761319.1"/>
    </source>
</evidence>
<comment type="similarity">
    <text evidence="2">Belongs to the complex I subunit 4 family.</text>
</comment>
<evidence type="ECO:0000259" key="11">
    <source>
        <dbReference type="Pfam" id="PF00361"/>
    </source>
</evidence>
<dbReference type="NCBIfam" id="TIGR01972">
    <property type="entry name" value="NDH_I_M"/>
    <property type="match status" value="1"/>
</dbReference>
<evidence type="ECO:0000313" key="13">
    <source>
        <dbReference type="Proteomes" id="UP001289135"/>
    </source>
</evidence>
<dbReference type="PANTHER" id="PTHR43507:SF1">
    <property type="entry name" value="NADH-UBIQUINONE OXIDOREDUCTASE CHAIN 4"/>
    <property type="match status" value="1"/>
</dbReference>
<keyword evidence="5 10" id="KW-1133">Transmembrane helix</keyword>
<feature type="transmembrane region" description="Helical" evidence="10">
    <location>
        <begin position="186"/>
        <end position="203"/>
    </location>
</feature>
<keyword evidence="13" id="KW-1185">Reference proteome</keyword>
<evidence type="ECO:0000256" key="9">
    <source>
        <dbReference type="RuleBase" id="RU000320"/>
    </source>
</evidence>
<feature type="transmembrane region" description="Helical" evidence="10">
    <location>
        <begin position="523"/>
        <end position="541"/>
    </location>
</feature>
<feature type="transmembrane region" description="Helical" evidence="10">
    <location>
        <begin position="402"/>
        <end position="426"/>
    </location>
</feature>
<feature type="transmembrane region" description="Helical" evidence="10">
    <location>
        <begin position="353"/>
        <end position="370"/>
    </location>
</feature>
<organism evidence="12 13">
    <name type="scientific">Lyticum sinuosum</name>
    <dbReference type="NCBI Taxonomy" id="1332059"/>
    <lineage>
        <taxon>Bacteria</taxon>
        <taxon>Pseudomonadati</taxon>
        <taxon>Pseudomonadota</taxon>
        <taxon>Alphaproteobacteria</taxon>
        <taxon>Rickettsiales</taxon>
        <taxon>Lyticum</taxon>
    </lineage>
</organism>
<dbReference type="RefSeq" id="WP_322498748.1">
    <property type="nucleotide sequence ID" value="NZ_JARGYU010000002.1"/>
</dbReference>
<feature type="transmembrane region" description="Helical" evidence="10">
    <location>
        <begin position="72"/>
        <end position="93"/>
    </location>
</feature>
<proteinExistence type="inferred from homology"/>
<dbReference type="GO" id="GO:0003954">
    <property type="term" value="F:NADH dehydrogenase activity"/>
    <property type="evidence" value="ECO:0007669"/>
    <property type="project" value="TreeGrafter"/>
</dbReference>
<dbReference type="GO" id="GO:0048039">
    <property type="term" value="F:ubiquinone binding"/>
    <property type="evidence" value="ECO:0007669"/>
    <property type="project" value="TreeGrafter"/>
</dbReference>
<evidence type="ECO:0000256" key="1">
    <source>
        <dbReference type="ARBA" id="ARBA00004127"/>
    </source>
</evidence>
<evidence type="ECO:0000256" key="5">
    <source>
        <dbReference type="ARBA" id="ARBA00022989"/>
    </source>
</evidence>
<feature type="transmembrane region" description="Helical" evidence="10">
    <location>
        <begin position="209"/>
        <end position="229"/>
    </location>
</feature>
<dbReference type="GO" id="GO:0015990">
    <property type="term" value="P:electron transport coupled proton transport"/>
    <property type="evidence" value="ECO:0007669"/>
    <property type="project" value="TreeGrafter"/>
</dbReference>
<dbReference type="InterPro" id="IPR003918">
    <property type="entry name" value="NADH_UbQ_OxRdtase"/>
</dbReference>
<feature type="transmembrane region" description="Helical" evidence="10">
    <location>
        <begin position="7"/>
        <end position="24"/>
    </location>
</feature>
<keyword evidence="4 9" id="KW-0812">Transmembrane</keyword>
<feature type="transmembrane region" description="Helical" evidence="10">
    <location>
        <begin position="282"/>
        <end position="300"/>
    </location>
</feature>
<dbReference type="Proteomes" id="UP001289135">
    <property type="component" value="Unassembled WGS sequence"/>
</dbReference>